<reference evidence="2" key="1">
    <citation type="submission" date="2016-10" db="EMBL/GenBank/DDBJ databases">
        <title>Sequence of Gallionella enrichment culture.</title>
        <authorList>
            <person name="Poehlein A."/>
            <person name="Muehling M."/>
            <person name="Daniel R."/>
        </authorList>
    </citation>
    <scope>NUCLEOTIDE SEQUENCE</scope>
</reference>
<accession>A0A1J5R3S4</accession>
<organism evidence="2">
    <name type="scientific">mine drainage metagenome</name>
    <dbReference type="NCBI Taxonomy" id="410659"/>
    <lineage>
        <taxon>unclassified sequences</taxon>
        <taxon>metagenomes</taxon>
        <taxon>ecological metagenomes</taxon>
    </lineage>
</organism>
<evidence type="ECO:0000256" key="1">
    <source>
        <dbReference type="SAM" id="MobiDB-lite"/>
    </source>
</evidence>
<comment type="caution">
    <text evidence="2">The sequence shown here is derived from an EMBL/GenBank/DDBJ whole genome shotgun (WGS) entry which is preliminary data.</text>
</comment>
<feature type="compositionally biased region" description="Basic residues" evidence="1">
    <location>
        <begin position="203"/>
        <end position="212"/>
    </location>
</feature>
<gene>
    <name evidence="2" type="ORF">GALL_314340</name>
</gene>
<dbReference type="EMBL" id="MLJW01000464">
    <property type="protein sequence ID" value="OIQ86695.1"/>
    <property type="molecule type" value="Genomic_DNA"/>
</dbReference>
<name>A0A1J5R3S4_9ZZZZ</name>
<feature type="region of interest" description="Disordered" evidence="1">
    <location>
        <begin position="176"/>
        <end position="212"/>
    </location>
</feature>
<proteinExistence type="predicted"/>
<sequence>MIELATDFSNHRRVAIVPHFAPHAGQFLQTASAIGNHSQPRDELMHATAMLVTDGGMRCGRIQPDRTGIVDQPRYAVFQQFAIERIRKHGIRQDMAQRLLPFFPGMDHRAPEAAALRNVYGLNGCSAGDQLVPHAQTLQYQPAAFRQGQHARVGAGTPRRTRFQQCHRQPGILQRQCQRGTNRAAADDQQVGIVSHWPSGSRSRPRSWAHPP</sequence>
<protein>
    <submittedName>
        <fullName evidence="2">Uncharacterized protein</fullName>
    </submittedName>
</protein>
<dbReference type="AlphaFoldDB" id="A0A1J5R3S4"/>
<evidence type="ECO:0000313" key="2">
    <source>
        <dbReference type="EMBL" id="OIQ86695.1"/>
    </source>
</evidence>